<proteinExistence type="inferred from homology"/>
<dbReference type="EMBL" id="JAERRJ010000009">
    <property type="protein sequence ID" value="MBL1077557.1"/>
    <property type="molecule type" value="Genomic_DNA"/>
</dbReference>
<gene>
    <name evidence="5" type="ORF">JK358_24430</name>
</gene>
<evidence type="ECO:0000256" key="4">
    <source>
        <dbReference type="ARBA" id="ARBA00049534"/>
    </source>
</evidence>
<dbReference type="InterPro" id="IPR012338">
    <property type="entry name" value="Beta-lactam/transpept-like"/>
</dbReference>
<sequence length="83" mass="8892">MDYRHVMEQVMSDMAPHIGDGNVADYIPDLARVDPNQFGFIVATVDGQVFSAGDAHILGADSNHARHGGALENFAQTGGFSIF</sequence>
<evidence type="ECO:0000256" key="3">
    <source>
        <dbReference type="ARBA" id="ARBA00022801"/>
    </source>
</evidence>
<dbReference type="InterPro" id="IPR015868">
    <property type="entry name" value="Glutaminase"/>
</dbReference>
<dbReference type="Gene3D" id="3.40.710.10">
    <property type="entry name" value="DD-peptidase/beta-lactamase superfamily"/>
    <property type="match status" value="1"/>
</dbReference>
<dbReference type="Pfam" id="PF04960">
    <property type="entry name" value="Glutaminase"/>
    <property type="match status" value="1"/>
</dbReference>
<evidence type="ECO:0000313" key="5">
    <source>
        <dbReference type="EMBL" id="MBL1077557.1"/>
    </source>
</evidence>
<dbReference type="EC" id="3.5.1.2" evidence="2"/>
<keyword evidence="3" id="KW-0378">Hydrolase</keyword>
<evidence type="ECO:0000256" key="2">
    <source>
        <dbReference type="ARBA" id="ARBA00012918"/>
    </source>
</evidence>
<comment type="catalytic activity">
    <reaction evidence="4">
        <text>L-glutamine + H2O = L-glutamate + NH4(+)</text>
        <dbReference type="Rhea" id="RHEA:15889"/>
        <dbReference type="ChEBI" id="CHEBI:15377"/>
        <dbReference type="ChEBI" id="CHEBI:28938"/>
        <dbReference type="ChEBI" id="CHEBI:29985"/>
        <dbReference type="ChEBI" id="CHEBI:58359"/>
        <dbReference type="EC" id="3.5.1.2"/>
    </reaction>
</comment>
<evidence type="ECO:0000313" key="6">
    <source>
        <dbReference type="Proteomes" id="UP000602198"/>
    </source>
</evidence>
<name>A0ABS1MAA9_9NOCA</name>
<dbReference type="RefSeq" id="WP_201950978.1">
    <property type="nucleotide sequence ID" value="NZ_JAERRJ010000009.1"/>
</dbReference>
<reference evidence="5 6" key="1">
    <citation type="submission" date="2021-01" db="EMBL/GenBank/DDBJ databases">
        <title>WGS of actinomycetes isolated from Thailand.</title>
        <authorList>
            <person name="Thawai C."/>
        </authorList>
    </citation>
    <scope>NUCLEOTIDE SEQUENCE [LARGE SCALE GENOMIC DNA]</scope>
    <source>
        <strain evidence="5 6">LPG 2</strain>
    </source>
</reference>
<dbReference type="Proteomes" id="UP000602198">
    <property type="component" value="Unassembled WGS sequence"/>
</dbReference>
<keyword evidence="6" id="KW-1185">Reference proteome</keyword>
<accession>A0ABS1MAA9</accession>
<protein>
    <recommendedName>
        <fullName evidence="2">glutaminase</fullName>
        <ecNumber evidence="2">3.5.1.2</ecNumber>
    </recommendedName>
</protein>
<comment type="similarity">
    <text evidence="1">Belongs to the glutaminase family.</text>
</comment>
<comment type="caution">
    <text evidence="5">The sequence shown here is derived from an EMBL/GenBank/DDBJ whole genome shotgun (WGS) entry which is preliminary data.</text>
</comment>
<dbReference type="SUPFAM" id="SSF56601">
    <property type="entry name" value="beta-lactamase/transpeptidase-like"/>
    <property type="match status" value="1"/>
</dbReference>
<evidence type="ECO:0000256" key="1">
    <source>
        <dbReference type="ARBA" id="ARBA00011076"/>
    </source>
</evidence>
<organism evidence="5 6">
    <name type="scientific">Nocardia acididurans</name>
    <dbReference type="NCBI Taxonomy" id="2802282"/>
    <lineage>
        <taxon>Bacteria</taxon>
        <taxon>Bacillati</taxon>
        <taxon>Actinomycetota</taxon>
        <taxon>Actinomycetes</taxon>
        <taxon>Mycobacteriales</taxon>
        <taxon>Nocardiaceae</taxon>
        <taxon>Nocardia</taxon>
    </lineage>
</organism>